<keyword evidence="1" id="KW-1003">Cell membrane</keyword>
<evidence type="ECO:0000313" key="7">
    <source>
        <dbReference type="EMBL" id="NVN42108.1"/>
    </source>
</evidence>
<dbReference type="InterPro" id="IPR043461">
    <property type="entry name" value="LpxH-like"/>
</dbReference>
<evidence type="ECO:0000259" key="6">
    <source>
        <dbReference type="Pfam" id="PF00149"/>
    </source>
</evidence>
<evidence type="ECO:0000256" key="5">
    <source>
        <dbReference type="ARBA" id="ARBA00023211"/>
    </source>
</evidence>
<dbReference type="GO" id="GO:0008758">
    <property type="term" value="F:UDP-2,3-diacylglucosamine hydrolase activity"/>
    <property type="evidence" value="ECO:0007669"/>
    <property type="project" value="TreeGrafter"/>
</dbReference>
<dbReference type="AlphaFoldDB" id="A0A850PDM2"/>
<feature type="domain" description="Calcineurin-like phosphoesterase" evidence="6">
    <location>
        <begin position="16"/>
        <end position="216"/>
    </location>
</feature>
<dbReference type="InterPro" id="IPR029052">
    <property type="entry name" value="Metallo-depent_PP-like"/>
</dbReference>
<sequence>MNVMLSAPPKTHYHALFVSDLHLGTRGCKAELLAAFLARVSCDRLYLVGDIIDGWRLRRSWFWDRHHDEVLRLILKMARRGTDVVYIPGNHDEMMRAWLPMELEVAGVRLCERATHVTATGQTFLVLHGDEFDSVVRYAPLLAVLGDQAYTLALAINHVVNAARRRLGLPYRSLSAWLKRQVKGAVMAIDRFEHAAIAEARKHDADGVICGHIHHPVIRTIDGLLYMNDGDWVESCSALVERTDGTMELLGLAQTLGAPDVSHAFARRSPGRTAAPKPVFMPEPA</sequence>
<reference evidence="7 8" key="1">
    <citation type="submission" date="2020-06" db="EMBL/GenBank/DDBJ databases">
        <title>Description of novel acetic acid bacteria.</title>
        <authorList>
            <person name="Sombolestani A."/>
        </authorList>
    </citation>
    <scope>NUCLEOTIDE SEQUENCE [LARGE SCALE GENOMIC DNA]</scope>
    <source>
        <strain evidence="7 8">LMG 27010</strain>
    </source>
</reference>
<evidence type="ECO:0000313" key="8">
    <source>
        <dbReference type="Proteomes" id="UP000585665"/>
    </source>
</evidence>
<evidence type="ECO:0000256" key="3">
    <source>
        <dbReference type="ARBA" id="ARBA00022723"/>
    </source>
</evidence>
<proteinExistence type="predicted"/>
<accession>A0A850PDM2</accession>
<dbReference type="CDD" id="cd07398">
    <property type="entry name" value="MPP_YbbF-LpxH"/>
    <property type="match status" value="1"/>
</dbReference>
<dbReference type="PANTHER" id="PTHR34990:SF2">
    <property type="entry name" value="BLL8164 PROTEIN"/>
    <property type="match status" value="1"/>
</dbReference>
<dbReference type="InterPro" id="IPR004843">
    <property type="entry name" value="Calcineurin-like_PHP"/>
</dbReference>
<dbReference type="GO" id="GO:0009245">
    <property type="term" value="P:lipid A biosynthetic process"/>
    <property type="evidence" value="ECO:0007669"/>
    <property type="project" value="TreeGrafter"/>
</dbReference>
<dbReference type="GO" id="GO:0046872">
    <property type="term" value="F:metal ion binding"/>
    <property type="evidence" value="ECO:0007669"/>
    <property type="project" value="UniProtKB-KW"/>
</dbReference>
<dbReference type="Gene3D" id="3.60.21.10">
    <property type="match status" value="1"/>
</dbReference>
<protein>
    <submittedName>
        <fullName evidence="7">UDP-2,3-diacylglucosamine diphosphatase</fullName>
    </submittedName>
</protein>
<dbReference type="Proteomes" id="UP000585665">
    <property type="component" value="Unassembled WGS sequence"/>
</dbReference>
<comment type="caution">
    <text evidence="7">The sequence shown here is derived from an EMBL/GenBank/DDBJ whole genome shotgun (WGS) entry which is preliminary data.</text>
</comment>
<gene>
    <name evidence="7" type="ORF">HUK82_16300</name>
</gene>
<dbReference type="Pfam" id="PF00149">
    <property type="entry name" value="Metallophos"/>
    <property type="match status" value="1"/>
</dbReference>
<dbReference type="GO" id="GO:0016020">
    <property type="term" value="C:membrane"/>
    <property type="evidence" value="ECO:0007669"/>
    <property type="project" value="GOC"/>
</dbReference>
<dbReference type="EMBL" id="JABXXR010000275">
    <property type="protein sequence ID" value="NVN42108.1"/>
    <property type="molecule type" value="Genomic_DNA"/>
</dbReference>
<keyword evidence="2" id="KW-0997">Cell inner membrane</keyword>
<keyword evidence="4" id="KW-0472">Membrane</keyword>
<organism evidence="7 8">
    <name type="scientific">Ameyamaea chiangmaiensis</name>
    <dbReference type="NCBI Taxonomy" id="442969"/>
    <lineage>
        <taxon>Bacteria</taxon>
        <taxon>Pseudomonadati</taxon>
        <taxon>Pseudomonadota</taxon>
        <taxon>Alphaproteobacteria</taxon>
        <taxon>Acetobacterales</taxon>
        <taxon>Acetobacteraceae</taxon>
        <taxon>Ameyamaea</taxon>
    </lineage>
</organism>
<evidence type="ECO:0000256" key="2">
    <source>
        <dbReference type="ARBA" id="ARBA00022519"/>
    </source>
</evidence>
<dbReference type="RefSeq" id="WP_176614920.1">
    <property type="nucleotide sequence ID" value="NZ_JABXXR010000275.1"/>
</dbReference>
<keyword evidence="3" id="KW-0479">Metal-binding</keyword>
<dbReference type="PANTHER" id="PTHR34990">
    <property type="entry name" value="UDP-2,3-DIACYLGLUCOSAMINE HYDROLASE-RELATED"/>
    <property type="match status" value="1"/>
</dbReference>
<name>A0A850PDM2_9PROT</name>
<evidence type="ECO:0000256" key="4">
    <source>
        <dbReference type="ARBA" id="ARBA00023136"/>
    </source>
</evidence>
<dbReference type="SUPFAM" id="SSF56300">
    <property type="entry name" value="Metallo-dependent phosphatases"/>
    <property type="match status" value="1"/>
</dbReference>
<keyword evidence="5" id="KW-0464">Manganese</keyword>
<evidence type="ECO:0000256" key="1">
    <source>
        <dbReference type="ARBA" id="ARBA00022475"/>
    </source>
</evidence>
<keyword evidence="8" id="KW-1185">Reference proteome</keyword>